<comment type="function">
    <text evidence="7">May play the central regulatory role in sporulation. It may be an element of the effector pathway responsible for the activation of sporulation genes in response to nutritional stress. Spo0A may act in concert with spo0H (a sigma factor) to control the expression of some genes that are critical to the sporulation process.</text>
</comment>
<dbReference type="InterPro" id="IPR039420">
    <property type="entry name" value="WalR-like"/>
</dbReference>
<feature type="domain" description="OmpR/PhoB-type" evidence="11">
    <location>
        <begin position="124"/>
        <end position="220"/>
    </location>
</feature>
<sequence length="224" mass="25539">MKYILVIEDEVRMRNLLRDYLVKEGYEVTLASDGAEGLKQALTRDYDLILLDMMMPFMDGMTMLKELRKTKDTAVIVLTARSQDTDKLEGYVAGADDYVTKPFSPKVLMAKIHAFFSRQDGGRNGKIEAGFLSIDTRSQRIFVSGEEALLTKKEYELLLFLAMNSNIAFSRETLLDRVWGIDYEGDLRAVDTSIRRLREKLGKASGYIMTVRGTGYRFLVEENV</sequence>
<evidence type="ECO:0000259" key="10">
    <source>
        <dbReference type="PROSITE" id="PS50110"/>
    </source>
</evidence>
<keyword evidence="4" id="KW-0805">Transcription regulation</keyword>
<dbReference type="Proteomes" id="UP001519271">
    <property type="component" value="Unassembled WGS sequence"/>
</dbReference>
<keyword evidence="3" id="KW-0902">Two-component regulatory system</keyword>
<feature type="modified residue" description="4-aspartylphosphate" evidence="8">
    <location>
        <position position="52"/>
    </location>
</feature>
<evidence type="ECO:0000313" key="12">
    <source>
        <dbReference type="EMBL" id="MBP1920362.1"/>
    </source>
</evidence>
<dbReference type="Gene3D" id="1.10.10.10">
    <property type="entry name" value="Winged helix-like DNA-binding domain superfamily/Winged helix DNA-binding domain"/>
    <property type="match status" value="1"/>
</dbReference>
<dbReference type="EMBL" id="JAGGKC010000028">
    <property type="protein sequence ID" value="MBP1920362.1"/>
    <property type="molecule type" value="Genomic_DNA"/>
</dbReference>
<evidence type="ECO:0000256" key="9">
    <source>
        <dbReference type="PROSITE-ProRule" id="PRU01091"/>
    </source>
</evidence>
<evidence type="ECO:0000256" key="5">
    <source>
        <dbReference type="ARBA" id="ARBA00023125"/>
    </source>
</evidence>
<dbReference type="InterPro" id="IPR001867">
    <property type="entry name" value="OmpR/PhoB-type_DNA-bd"/>
</dbReference>
<keyword evidence="2 8" id="KW-0597">Phosphoprotein</keyword>
<feature type="domain" description="Response regulatory" evidence="10">
    <location>
        <begin position="3"/>
        <end position="116"/>
    </location>
</feature>
<protein>
    <recommendedName>
        <fullName evidence="1">Stage 0 sporulation protein A homolog</fullName>
    </recommendedName>
</protein>
<evidence type="ECO:0000256" key="4">
    <source>
        <dbReference type="ARBA" id="ARBA00023015"/>
    </source>
</evidence>
<reference evidence="12 13" key="1">
    <citation type="submission" date="2021-03" db="EMBL/GenBank/DDBJ databases">
        <title>Genomic Encyclopedia of Type Strains, Phase IV (KMG-IV): sequencing the most valuable type-strain genomes for metagenomic binning, comparative biology and taxonomic classification.</title>
        <authorList>
            <person name="Goeker M."/>
        </authorList>
    </citation>
    <scope>NUCLEOTIDE SEQUENCE [LARGE SCALE GENOMIC DNA]</scope>
    <source>
        <strain evidence="12 13">DSM 6139</strain>
    </source>
</reference>
<gene>
    <name evidence="12" type="ORF">J2Z34_002873</name>
</gene>
<dbReference type="RefSeq" id="WP_209460536.1">
    <property type="nucleotide sequence ID" value="NZ_JAGGKC010000028.1"/>
</dbReference>
<dbReference type="InterPro" id="IPR001789">
    <property type="entry name" value="Sig_transdc_resp-reg_receiver"/>
</dbReference>
<dbReference type="Gene3D" id="6.10.250.690">
    <property type="match status" value="1"/>
</dbReference>
<evidence type="ECO:0000256" key="7">
    <source>
        <dbReference type="ARBA" id="ARBA00024867"/>
    </source>
</evidence>
<dbReference type="SUPFAM" id="SSF52172">
    <property type="entry name" value="CheY-like"/>
    <property type="match status" value="1"/>
</dbReference>
<evidence type="ECO:0000256" key="8">
    <source>
        <dbReference type="PROSITE-ProRule" id="PRU00169"/>
    </source>
</evidence>
<dbReference type="Pfam" id="PF00072">
    <property type="entry name" value="Response_reg"/>
    <property type="match status" value="1"/>
</dbReference>
<name>A0ABS4G727_9CLOT</name>
<dbReference type="Pfam" id="PF00486">
    <property type="entry name" value="Trans_reg_C"/>
    <property type="match status" value="1"/>
</dbReference>
<evidence type="ECO:0000256" key="2">
    <source>
        <dbReference type="ARBA" id="ARBA00022553"/>
    </source>
</evidence>
<dbReference type="SMART" id="SM00448">
    <property type="entry name" value="REC"/>
    <property type="match status" value="1"/>
</dbReference>
<organism evidence="12 13">
    <name type="scientific">Youngiibacter multivorans</name>
    <dbReference type="NCBI Taxonomy" id="937251"/>
    <lineage>
        <taxon>Bacteria</taxon>
        <taxon>Bacillati</taxon>
        <taxon>Bacillota</taxon>
        <taxon>Clostridia</taxon>
        <taxon>Eubacteriales</taxon>
        <taxon>Clostridiaceae</taxon>
        <taxon>Youngiibacter</taxon>
    </lineage>
</organism>
<dbReference type="CDD" id="cd17574">
    <property type="entry name" value="REC_OmpR"/>
    <property type="match status" value="1"/>
</dbReference>
<evidence type="ECO:0000256" key="3">
    <source>
        <dbReference type="ARBA" id="ARBA00023012"/>
    </source>
</evidence>
<evidence type="ECO:0000256" key="6">
    <source>
        <dbReference type="ARBA" id="ARBA00023163"/>
    </source>
</evidence>
<evidence type="ECO:0000313" key="13">
    <source>
        <dbReference type="Proteomes" id="UP001519271"/>
    </source>
</evidence>
<dbReference type="InterPro" id="IPR036388">
    <property type="entry name" value="WH-like_DNA-bd_sf"/>
</dbReference>
<evidence type="ECO:0000256" key="1">
    <source>
        <dbReference type="ARBA" id="ARBA00018672"/>
    </source>
</evidence>
<evidence type="ECO:0000259" key="11">
    <source>
        <dbReference type="PROSITE" id="PS51755"/>
    </source>
</evidence>
<keyword evidence="5 9" id="KW-0238">DNA-binding</keyword>
<keyword evidence="6" id="KW-0804">Transcription</keyword>
<feature type="DNA-binding region" description="OmpR/PhoB-type" evidence="9">
    <location>
        <begin position="124"/>
        <end position="220"/>
    </location>
</feature>
<dbReference type="CDD" id="cd00383">
    <property type="entry name" value="trans_reg_C"/>
    <property type="match status" value="1"/>
</dbReference>
<dbReference type="PROSITE" id="PS51755">
    <property type="entry name" value="OMPR_PHOB"/>
    <property type="match status" value="1"/>
</dbReference>
<dbReference type="SMART" id="SM00862">
    <property type="entry name" value="Trans_reg_C"/>
    <property type="match status" value="1"/>
</dbReference>
<dbReference type="PANTHER" id="PTHR48111">
    <property type="entry name" value="REGULATOR OF RPOS"/>
    <property type="match status" value="1"/>
</dbReference>
<comment type="caution">
    <text evidence="12">The sequence shown here is derived from an EMBL/GenBank/DDBJ whole genome shotgun (WGS) entry which is preliminary data.</text>
</comment>
<keyword evidence="13" id="KW-1185">Reference proteome</keyword>
<dbReference type="InterPro" id="IPR011006">
    <property type="entry name" value="CheY-like_superfamily"/>
</dbReference>
<dbReference type="PROSITE" id="PS50110">
    <property type="entry name" value="RESPONSE_REGULATORY"/>
    <property type="match status" value="1"/>
</dbReference>
<accession>A0ABS4G727</accession>
<dbReference type="Gene3D" id="3.40.50.2300">
    <property type="match status" value="1"/>
</dbReference>
<proteinExistence type="predicted"/>
<dbReference type="PANTHER" id="PTHR48111:SF21">
    <property type="entry name" value="DNA-BINDING DUAL MASTER TRANSCRIPTIONAL REGULATOR RPAA"/>
    <property type="match status" value="1"/>
</dbReference>